<accession>A0A0K2U9P6</accession>
<name>A0A0K2U9P6_LEPSM</name>
<proteinExistence type="predicted"/>
<reference evidence="1" key="1">
    <citation type="submission" date="2014-05" db="EMBL/GenBank/DDBJ databases">
        <authorList>
            <person name="Chronopoulou M."/>
        </authorList>
    </citation>
    <scope>NUCLEOTIDE SEQUENCE</scope>
    <source>
        <tissue evidence="1">Whole organism</tissue>
    </source>
</reference>
<evidence type="ECO:0000313" key="1">
    <source>
        <dbReference type="EMBL" id="CDW34948.1"/>
    </source>
</evidence>
<dbReference type="AlphaFoldDB" id="A0A0K2U9P6"/>
<sequence length="77" mass="8459">MIQPFTSSSDSQIRRTISWNTPPLVRPIIVTGPTTSLSDPTNISLFLPPTSVLSSFFLRCSKQQLATKAISGPKRKL</sequence>
<organism evidence="1">
    <name type="scientific">Lepeophtheirus salmonis</name>
    <name type="common">Salmon louse</name>
    <name type="synonym">Caligus salmonis</name>
    <dbReference type="NCBI Taxonomy" id="72036"/>
    <lineage>
        <taxon>Eukaryota</taxon>
        <taxon>Metazoa</taxon>
        <taxon>Ecdysozoa</taxon>
        <taxon>Arthropoda</taxon>
        <taxon>Crustacea</taxon>
        <taxon>Multicrustacea</taxon>
        <taxon>Hexanauplia</taxon>
        <taxon>Copepoda</taxon>
        <taxon>Siphonostomatoida</taxon>
        <taxon>Caligidae</taxon>
        <taxon>Lepeophtheirus</taxon>
    </lineage>
</organism>
<dbReference type="EMBL" id="HACA01017587">
    <property type="protein sequence ID" value="CDW34948.1"/>
    <property type="molecule type" value="Transcribed_RNA"/>
</dbReference>
<protein>
    <submittedName>
        <fullName evidence="1">Uncharacterized protein</fullName>
    </submittedName>
</protein>